<protein>
    <submittedName>
        <fullName evidence="2">Uncharacterized protein</fullName>
    </submittedName>
</protein>
<organism evidence="2 3">
    <name type="scientific">Mycteria americana</name>
    <name type="common">Wood stork</name>
    <dbReference type="NCBI Taxonomy" id="33587"/>
    <lineage>
        <taxon>Eukaryota</taxon>
        <taxon>Metazoa</taxon>
        <taxon>Chordata</taxon>
        <taxon>Craniata</taxon>
        <taxon>Vertebrata</taxon>
        <taxon>Euteleostomi</taxon>
        <taxon>Archelosauria</taxon>
        <taxon>Archosauria</taxon>
        <taxon>Dinosauria</taxon>
        <taxon>Saurischia</taxon>
        <taxon>Theropoda</taxon>
        <taxon>Coelurosauria</taxon>
        <taxon>Aves</taxon>
        <taxon>Neognathae</taxon>
        <taxon>Neoaves</taxon>
        <taxon>Aequornithes</taxon>
        <taxon>Ciconiiformes</taxon>
        <taxon>Ciconiidae</taxon>
        <taxon>Mycteria</taxon>
    </lineage>
</organism>
<feature type="region of interest" description="Disordered" evidence="1">
    <location>
        <begin position="141"/>
        <end position="170"/>
    </location>
</feature>
<accession>A0AAN7RMV2</accession>
<gene>
    <name evidence="2" type="ORF">QYF61_008083</name>
</gene>
<dbReference type="Proteomes" id="UP001333110">
    <property type="component" value="Unassembled WGS sequence"/>
</dbReference>
<evidence type="ECO:0000256" key="1">
    <source>
        <dbReference type="SAM" id="MobiDB-lite"/>
    </source>
</evidence>
<reference evidence="2 3" key="1">
    <citation type="journal article" date="2023" name="J. Hered.">
        <title>Chromosome-level genome of the wood stork (Mycteria americana) provides insight into avian chromosome evolution.</title>
        <authorList>
            <person name="Flamio R. Jr."/>
            <person name="Ramstad K.M."/>
        </authorList>
    </citation>
    <scope>NUCLEOTIDE SEQUENCE [LARGE SCALE GENOMIC DNA]</scope>
    <source>
        <strain evidence="2">JAX WOST 10</strain>
    </source>
</reference>
<dbReference type="AlphaFoldDB" id="A0AAN7RMV2"/>
<name>A0AAN7RMV2_MYCAM</name>
<keyword evidence="3" id="KW-1185">Reference proteome</keyword>
<evidence type="ECO:0000313" key="2">
    <source>
        <dbReference type="EMBL" id="KAK4810107.1"/>
    </source>
</evidence>
<comment type="caution">
    <text evidence="2">The sequence shown here is derived from an EMBL/GenBank/DDBJ whole genome shotgun (WGS) entry which is preliminary data.</text>
</comment>
<sequence>MDEVEDRNQWASWRPVYNFSGGVLGWPNIDPKERGEPITIRIRGLSELAEGVQKAACIQVMYEREQQGIPMAAPVDPAHLRPLIRGLPDALKIHVQSLRERLQTAIERNWQNPPSPPAHVLTWAETLHSIATHGCDMGWMDPGGDADGSRRVRQASFESCPGQPPPAKGV</sequence>
<evidence type="ECO:0000313" key="3">
    <source>
        <dbReference type="Proteomes" id="UP001333110"/>
    </source>
</evidence>
<proteinExistence type="predicted"/>
<dbReference type="EMBL" id="JAUNZN010000019">
    <property type="protein sequence ID" value="KAK4810107.1"/>
    <property type="molecule type" value="Genomic_DNA"/>
</dbReference>